<dbReference type="GO" id="GO:0046872">
    <property type="term" value="F:metal ion binding"/>
    <property type="evidence" value="ECO:0007669"/>
    <property type="project" value="UniProtKB-KW"/>
</dbReference>
<evidence type="ECO:0000313" key="4">
    <source>
        <dbReference type="EMBL" id="CAF1430667.1"/>
    </source>
</evidence>
<dbReference type="EMBL" id="CAJNOK010028119">
    <property type="protein sequence ID" value="CAF1430667.1"/>
    <property type="molecule type" value="Genomic_DNA"/>
</dbReference>
<dbReference type="Proteomes" id="UP000677228">
    <property type="component" value="Unassembled WGS sequence"/>
</dbReference>
<proteinExistence type="predicted"/>
<dbReference type="Pfam" id="PF13359">
    <property type="entry name" value="DDE_Tnp_4"/>
    <property type="match status" value="1"/>
</dbReference>
<organism evidence="5 6">
    <name type="scientific">Didymodactylos carnosus</name>
    <dbReference type="NCBI Taxonomy" id="1234261"/>
    <lineage>
        <taxon>Eukaryota</taxon>
        <taxon>Metazoa</taxon>
        <taxon>Spiralia</taxon>
        <taxon>Gnathifera</taxon>
        <taxon>Rotifera</taxon>
        <taxon>Eurotatoria</taxon>
        <taxon>Bdelloidea</taxon>
        <taxon>Philodinida</taxon>
        <taxon>Philodinidae</taxon>
        <taxon>Didymodactylos</taxon>
    </lineage>
</organism>
<dbReference type="Proteomes" id="UP000682733">
    <property type="component" value="Unassembled WGS sequence"/>
</dbReference>
<dbReference type="AlphaFoldDB" id="A0A8S2SY62"/>
<comment type="caution">
    <text evidence="5">The sequence shown here is derived from an EMBL/GenBank/DDBJ whole genome shotgun (WGS) entry which is preliminary data.</text>
</comment>
<comment type="cofactor">
    <cofactor evidence="1">
        <name>a divalent metal cation</name>
        <dbReference type="ChEBI" id="CHEBI:60240"/>
    </cofactor>
</comment>
<accession>A0A8S2SY62</accession>
<dbReference type="InterPro" id="IPR027806">
    <property type="entry name" value="HARBI1_dom"/>
</dbReference>
<feature type="non-terminal residue" evidence="5">
    <location>
        <position position="1"/>
    </location>
</feature>
<dbReference type="EMBL" id="CAJOBA010049903">
    <property type="protein sequence ID" value="CAF4228775.1"/>
    <property type="molecule type" value="Genomic_DNA"/>
</dbReference>
<reference evidence="5" key="1">
    <citation type="submission" date="2021-02" db="EMBL/GenBank/DDBJ databases">
        <authorList>
            <person name="Nowell W R."/>
        </authorList>
    </citation>
    <scope>NUCLEOTIDE SEQUENCE</scope>
</reference>
<sequence>SAIGKIQWPSLEQLSERIIYDPVLGNIAGYIDGTRHKIQRPIHRQKIYYSGKQKYHCLTSTFAPLIGDLFFKTGYFGSYHDAKLFIQAKVAEQCPIPEGSWLLGDRGFANKPPVLTPFRSNEVRRVGLTEQQRLAFNNRLSHYRIGIEHVTKDIKLHKVI</sequence>
<keyword evidence="2" id="KW-0479">Metal-binding</keyword>
<evidence type="ECO:0000259" key="3">
    <source>
        <dbReference type="Pfam" id="PF13359"/>
    </source>
</evidence>
<name>A0A8S2SY62_9BILA</name>
<feature type="domain" description="DDE Tnp4" evidence="3">
    <location>
        <begin position="31"/>
        <end position="155"/>
    </location>
</feature>
<gene>
    <name evidence="4" type="ORF">OVA965_LOCUS34029</name>
    <name evidence="5" type="ORF">TMI583_LOCUS34938</name>
</gene>
<evidence type="ECO:0000313" key="5">
    <source>
        <dbReference type="EMBL" id="CAF4228775.1"/>
    </source>
</evidence>
<protein>
    <recommendedName>
        <fullName evidence="3">DDE Tnp4 domain-containing protein</fullName>
    </recommendedName>
</protein>
<evidence type="ECO:0000256" key="1">
    <source>
        <dbReference type="ARBA" id="ARBA00001968"/>
    </source>
</evidence>
<evidence type="ECO:0000313" key="6">
    <source>
        <dbReference type="Proteomes" id="UP000682733"/>
    </source>
</evidence>
<evidence type="ECO:0000256" key="2">
    <source>
        <dbReference type="ARBA" id="ARBA00022723"/>
    </source>
</evidence>